<organism evidence="2 3">
    <name type="scientific">Oryza meyeriana var. granulata</name>
    <dbReference type="NCBI Taxonomy" id="110450"/>
    <lineage>
        <taxon>Eukaryota</taxon>
        <taxon>Viridiplantae</taxon>
        <taxon>Streptophyta</taxon>
        <taxon>Embryophyta</taxon>
        <taxon>Tracheophyta</taxon>
        <taxon>Spermatophyta</taxon>
        <taxon>Magnoliopsida</taxon>
        <taxon>Liliopsida</taxon>
        <taxon>Poales</taxon>
        <taxon>Poaceae</taxon>
        <taxon>BOP clade</taxon>
        <taxon>Oryzoideae</taxon>
        <taxon>Oryzeae</taxon>
        <taxon>Oryzinae</taxon>
        <taxon>Oryza</taxon>
        <taxon>Oryza meyeriana</taxon>
    </lineage>
</organism>
<sequence>MTARSLLGPRRRGHSRPRFYPEARASNPSLGRRPRTRSWSILVLGSRPRTQDPRPQSRVSPPGPEARSLRPRR</sequence>
<name>A0A6G1F1Q6_9ORYZ</name>
<dbReference type="EMBL" id="SPHZ02000002">
    <property type="protein sequence ID" value="KAF0930769.1"/>
    <property type="molecule type" value="Genomic_DNA"/>
</dbReference>
<protein>
    <submittedName>
        <fullName evidence="2">Uncharacterized protein</fullName>
    </submittedName>
</protein>
<gene>
    <name evidence="2" type="ORF">E2562_035022</name>
</gene>
<dbReference type="AlphaFoldDB" id="A0A6G1F1Q6"/>
<reference evidence="2 3" key="1">
    <citation type="submission" date="2019-11" db="EMBL/GenBank/DDBJ databases">
        <title>Whole genome sequence of Oryza granulata.</title>
        <authorList>
            <person name="Li W."/>
        </authorList>
    </citation>
    <scope>NUCLEOTIDE SEQUENCE [LARGE SCALE GENOMIC DNA]</scope>
    <source>
        <strain evidence="3">cv. Menghai</strain>
        <tissue evidence="2">Leaf</tissue>
    </source>
</reference>
<keyword evidence="3" id="KW-1185">Reference proteome</keyword>
<accession>A0A6G1F1Q6</accession>
<evidence type="ECO:0000313" key="2">
    <source>
        <dbReference type="EMBL" id="KAF0930769.1"/>
    </source>
</evidence>
<comment type="caution">
    <text evidence="2">The sequence shown here is derived from an EMBL/GenBank/DDBJ whole genome shotgun (WGS) entry which is preliminary data.</text>
</comment>
<dbReference type="Proteomes" id="UP000479710">
    <property type="component" value="Unassembled WGS sequence"/>
</dbReference>
<evidence type="ECO:0000313" key="3">
    <source>
        <dbReference type="Proteomes" id="UP000479710"/>
    </source>
</evidence>
<evidence type="ECO:0000256" key="1">
    <source>
        <dbReference type="SAM" id="MobiDB-lite"/>
    </source>
</evidence>
<proteinExistence type="predicted"/>
<feature type="region of interest" description="Disordered" evidence="1">
    <location>
        <begin position="1"/>
        <end position="73"/>
    </location>
</feature>